<dbReference type="EMBL" id="GBRH01192781">
    <property type="protein sequence ID" value="JAE05115.1"/>
    <property type="molecule type" value="Transcribed_RNA"/>
</dbReference>
<reference evidence="1" key="2">
    <citation type="journal article" date="2015" name="Data Brief">
        <title>Shoot transcriptome of the giant reed, Arundo donax.</title>
        <authorList>
            <person name="Barrero R.A."/>
            <person name="Guerrero F.D."/>
            <person name="Moolhuijzen P."/>
            <person name="Goolsby J.A."/>
            <person name="Tidwell J."/>
            <person name="Bellgard S.E."/>
            <person name="Bellgard M.I."/>
        </authorList>
    </citation>
    <scope>NUCLEOTIDE SEQUENCE</scope>
    <source>
        <tissue evidence="1">Shoot tissue taken approximately 20 cm above the soil surface</tissue>
    </source>
</reference>
<name>A0A0A9EWL8_ARUDO</name>
<reference evidence="1" key="1">
    <citation type="submission" date="2014-09" db="EMBL/GenBank/DDBJ databases">
        <authorList>
            <person name="Magalhaes I.L.F."/>
            <person name="Oliveira U."/>
            <person name="Santos F.R."/>
            <person name="Vidigal T.H.D.A."/>
            <person name="Brescovit A.D."/>
            <person name="Santos A.J."/>
        </authorList>
    </citation>
    <scope>NUCLEOTIDE SEQUENCE</scope>
    <source>
        <tissue evidence="1">Shoot tissue taken approximately 20 cm above the soil surface</tissue>
    </source>
</reference>
<proteinExistence type="predicted"/>
<evidence type="ECO:0000313" key="1">
    <source>
        <dbReference type="EMBL" id="JAE05115.1"/>
    </source>
</evidence>
<dbReference type="AlphaFoldDB" id="A0A0A9EWL8"/>
<sequence length="46" mass="5149">MPKKSMTCCRKVQAKIVDYLMLLLKTKRFAVSLVNSQISPGGPPRN</sequence>
<organism evidence="1">
    <name type="scientific">Arundo donax</name>
    <name type="common">Giant reed</name>
    <name type="synonym">Donax arundinaceus</name>
    <dbReference type="NCBI Taxonomy" id="35708"/>
    <lineage>
        <taxon>Eukaryota</taxon>
        <taxon>Viridiplantae</taxon>
        <taxon>Streptophyta</taxon>
        <taxon>Embryophyta</taxon>
        <taxon>Tracheophyta</taxon>
        <taxon>Spermatophyta</taxon>
        <taxon>Magnoliopsida</taxon>
        <taxon>Liliopsida</taxon>
        <taxon>Poales</taxon>
        <taxon>Poaceae</taxon>
        <taxon>PACMAD clade</taxon>
        <taxon>Arundinoideae</taxon>
        <taxon>Arundineae</taxon>
        <taxon>Arundo</taxon>
    </lineage>
</organism>
<accession>A0A0A9EWL8</accession>
<protein>
    <submittedName>
        <fullName evidence="1">Uncharacterized protein</fullName>
    </submittedName>
</protein>